<dbReference type="PANTHER" id="PTHR30363:SF56">
    <property type="entry name" value="TRANSCRIPTIONAL REGULATOR, DEOR FAMILY"/>
    <property type="match status" value="1"/>
</dbReference>
<dbReference type="GO" id="GO:0003700">
    <property type="term" value="F:DNA-binding transcription factor activity"/>
    <property type="evidence" value="ECO:0007669"/>
    <property type="project" value="InterPro"/>
</dbReference>
<dbReference type="Pfam" id="PF00455">
    <property type="entry name" value="DeoRC"/>
    <property type="match status" value="1"/>
</dbReference>
<protein>
    <submittedName>
        <fullName evidence="5">Lactose transport regulator</fullName>
    </submittedName>
</protein>
<proteinExistence type="predicted"/>
<accession>A0A0R1QGR5</accession>
<keyword evidence="3" id="KW-0804">Transcription</keyword>
<dbReference type="InterPro" id="IPR001034">
    <property type="entry name" value="DeoR_HTH"/>
</dbReference>
<dbReference type="PATRIC" id="fig|1423769.4.peg.1558"/>
<dbReference type="SUPFAM" id="SSF100950">
    <property type="entry name" value="NagB/RpiA/CoA transferase-like"/>
    <property type="match status" value="1"/>
</dbReference>
<dbReference type="Pfam" id="PF08220">
    <property type="entry name" value="HTH_DeoR"/>
    <property type="match status" value="1"/>
</dbReference>
<dbReference type="GO" id="GO:0003677">
    <property type="term" value="F:DNA binding"/>
    <property type="evidence" value="ECO:0007669"/>
    <property type="project" value="UniProtKB-KW"/>
</dbReference>
<dbReference type="EMBL" id="AZEU01000174">
    <property type="protein sequence ID" value="KRL43997.1"/>
    <property type="molecule type" value="Genomic_DNA"/>
</dbReference>
<reference evidence="5 6" key="1">
    <citation type="journal article" date="2015" name="Genome Announc.">
        <title>Expanding the biotechnology potential of lactobacilli through comparative genomics of 213 strains and associated genera.</title>
        <authorList>
            <person name="Sun Z."/>
            <person name="Harris H.M."/>
            <person name="McCann A."/>
            <person name="Guo C."/>
            <person name="Argimon S."/>
            <person name="Zhang W."/>
            <person name="Yang X."/>
            <person name="Jeffery I.B."/>
            <person name="Cooney J.C."/>
            <person name="Kagawa T.F."/>
            <person name="Liu W."/>
            <person name="Song Y."/>
            <person name="Salvetti E."/>
            <person name="Wrobel A."/>
            <person name="Rasinkangas P."/>
            <person name="Parkhill J."/>
            <person name="Rea M.C."/>
            <person name="O'Sullivan O."/>
            <person name="Ritari J."/>
            <person name="Douillard F.P."/>
            <person name="Paul Ross R."/>
            <person name="Yang R."/>
            <person name="Briner A.E."/>
            <person name="Felis G.E."/>
            <person name="de Vos W.M."/>
            <person name="Barrangou R."/>
            <person name="Klaenhammer T.R."/>
            <person name="Caufield P.W."/>
            <person name="Cui Y."/>
            <person name="Zhang H."/>
            <person name="O'Toole P.W."/>
        </authorList>
    </citation>
    <scope>NUCLEOTIDE SEQUENCE [LARGE SCALE GENOMIC DNA]</scope>
    <source>
        <strain evidence="5 6">DSM 13343</strain>
    </source>
</reference>
<dbReference type="PROSITE" id="PS00894">
    <property type="entry name" value="HTH_DEOR_1"/>
    <property type="match status" value="1"/>
</dbReference>
<gene>
    <name evidence="5" type="ORF">FD01_GL001451</name>
</gene>
<feature type="domain" description="HTH deoR-type" evidence="4">
    <location>
        <begin position="5"/>
        <end position="60"/>
    </location>
</feature>
<dbReference type="SUPFAM" id="SSF46785">
    <property type="entry name" value="Winged helix' DNA-binding domain"/>
    <property type="match status" value="1"/>
</dbReference>
<dbReference type="SMART" id="SM00420">
    <property type="entry name" value="HTH_DEOR"/>
    <property type="match status" value="1"/>
</dbReference>
<evidence type="ECO:0000256" key="1">
    <source>
        <dbReference type="ARBA" id="ARBA00023015"/>
    </source>
</evidence>
<dbReference type="Gene3D" id="1.10.10.10">
    <property type="entry name" value="Winged helix-like DNA-binding domain superfamily/Winged helix DNA-binding domain"/>
    <property type="match status" value="1"/>
</dbReference>
<dbReference type="InterPro" id="IPR018356">
    <property type="entry name" value="Tscrpt_reg_HTH_DeoR_CS"/>
</dbReference>
<organism evidence="5 6">
    <name type="scientific">Lacticaseibacillus manihotivorans DSM 13343 = JCM 12514</name>
    <dbReference type="NCBI Taxonomy" id="1423769"/>
    <lineage>
        <taxon>Bacteria</taxon>
        <taxon>Bacillati</taxon>
        <taxon>Bacillota</taxon>
        <taxon>Bacilli</taxon>
        <taxon>Lactobacillales</taxon>
        <taxon>Lactobacillaceae</taxon>
        <taxon>Lacticaseibacillus</taxon>
    </lineage>
</organism>
<evidence type="ECO:0000313" key="5">
    <source>
        <dbReference type="EMBL" id="KRL43997.1"/>
    </source>
</evidence>
<dbReference type="InterPro" id="IPR036388">
    <property type="entry name" value="WH-like_DNA-bd_sf"/>
</dbReference>
<evidence type="ECO:0000259" key="4">
    <source>
        <dbReference type="PROSITE" id="PS51000"/>
    </source>
</evidence>
<dbReference type="Gene3D" id="3.40.50.1360">
    <property type="match status" value="1"/>
</dbReference>
<dbReference type="InterPro" id="IPR014036">
    <property type="entry name" value="DeoR-like_C"/>
</dbReference>
<dbReference type="PANTHER" id="PTHR30363">
    <property type="entry name" value="HTH-TYPE TRANSCRIPTIONAL REGULATOR SRLR-RELATED"/>
    <property type="match status" value="1"/>
</dbReference>
<dbReference type="SMART" id="SM01134">
    <property type="entry name" value="DeoRC"/>
    <property type="match status" value="1"/>
</dbReference>
<dbReference type="InterPro" id="IPR037171">
    <property type="entry name" value="NagB/RpiA_transferase-like"/>
</dbReference>
<evidence type="ECO:0000256" key="2">
    <source>
        <dbReference type="ARBA" id="ARBA00023125"/>
    </source>
</evidence>
<keyword evidence="6" id="KW-1185">Reference proteome</keyword>
<sequence length="249" mass="26638">MQMLTEERQRFILEQLEQTPVVKLKDLMTALGASESTIRRDLGELEDAGKLRRIHGGAERLAKTQSEPSVQEKATQHLMAKAQIAKAAAAMVPAHACIFLDAGTTTAQMIPLLTGRDVTVVTTGVDNASALADANIEAYILGGKIKSATKATVGAETVSGLQKRHFDYAFLGTNGIHPKFGLTTPDAEEAVVKTTAINQSHTAVVLADASKFGEVSNALFAKINQVVIITPELSQLSPIYADYPNIQEV</sequence>
<dbReference type="PRINTS" id="PR00037">
    <property type="entry name" value="HTHLACR"/>
</dbReference>
<dbReference type="PROSITE" id="PS51000">
    <property type="entry name" value="HTH_DEOR_2"/>
    <property type="match status" value="1"/>
</dbReference>
<evidence type="ECO:0000256" key="3">
    <source>
        <dbReference type="ARBA" id="ARBA00023163"/>
    </source>
</evidence>
<dbReference type="InterPro" id="IPR036390">
    <property type="entry name" value="WH_DNA-bd_sf"/>
</dbReference>
<dbReference type="AlphaFoldDB" id="A0A0R1QGR5"/>
<keyword evidence="1" id="KW-0805">Transcription regulation</keyword>
<dbReference type="InterPro" id="IPR050313">
    <property type="entry name" value="Carb_Metab_HTH_regulators"/>
</dbReference>
<comment type="caution">
    <text evidence="5">The sequence shown here is derived from an EMBL/GenBank/DDBJ whole genome shotgun (WGS) entry which is preliminary data.</text>
</comment>
<evidence type="ECO:0000313" key="6">
    <source>
        <dbReference type="Proteomes" id="UP000051790"/>
    </source>
</evidence>
<dbReference type="Proteomes" id="UP000051790">
    <property type="component" value="Unassembled WGS sequence"/>
</dbReference>
<keyword evidence="2" id="KW-0238">DNA-binding</keyword>
<name>A0A0R1QGR5_9LACO</name>